<dbReference type="GO" id="GO:0004540">
    <property type="term" value="F:RNA nuclease activity"/>
    <property type="evidence" value="ECO:0007669"/>
    <property type="project" value="InterPro"/>
</dbReference>
<reference evidence="2 3" key="1">
    <citation type="submission" date="2019-01" db="EMBL/GenBank/DDBJ databases">
        <title>Genome sequencing of strain FW10M-9.</title>
        <authorList>
            <person name="Heo J."/>
            <person name="Kim S.-J."/>
            <person name="Kim J.-S."/>
            <person name="Hong S.-B."/>
            <person name="Kwon S.-W."/>
        </authorList>
    </citation>
    <scope>NUCLEOTIDE SEQUENCE [LARGE SCALE GENOMIC DNA]</scope>
    <source>
        <strain evidence="2 3">FW10M-9</strain>
    </source>
</reference>
<dbReference type="Proteomes" id="UP000292118">
    <property type="component" value="Chromosome"/>
</dbReference>
<proteinExistence type="predicted"/>
<dbReference type="Pfam" id="PF01936">
    <property type="entry name" value="NYN"/>
    <property type="match status" value="1"/>
</dbReference>
<evidence type="ECO:0000313" key="2">
    <source>
        <dbReference type="EMBL" id="QAY69984.1"/>
    </source>
</evidence>
<dbReference type="RefSeq" id="WP_129187497.1">
    <property type="nucleotide sequence ID" value="NZ_CP035493.1"/>
</dbReference>
<organism evidence="2 3">
    <name type="scientific">Xylanimonas protaetiae</name>
    <dbReference type="NCBI Taxonomy" id="2509457"/>
    <lineage>
        <taxon>Bacteria</taxon>
        <taxon>Bacillati</taxon>
        <taxon>Actinomycetota</taxon>
        <taxon>Actinomycetes</taxon>
        <taxon>Micrococcales</taxon>
        <taxon>Promicromonosporaceae</taxon>
        <taxon>Xylanimonas</taxon>
    </lineage>
</organism>
<gene>
    <name evidence="2" type="ORF">ET471_08030</name>
</gene>
<dbReference type="AlphaFoldDB" id="A0A4P6F385"/>
<evidence type="ECO:0000259" key="1">
    <source>
        <dbReference type="Pfam" id="PF01936"/>
    </source>
</evidence>
<accession>A0A4P6F385</accession>
<protein>
    <submittedName>
        <fullName evidence="2">NYN domain-containing protein</fullName>
    </submittedName>
</protein>
<dbReference type="KEGG" id="xya:ET471_08030"/>
<dbReference type="InterPro" id="IPR021139">
    <property type="entry name" value="NYN"/>
</dbReference>
<dbReference type="Gene3D" id="3.40.50.1010">
    <property type="entry name" value="5'-nuclease"/>
    <property type="match status" value="1"/>
</dbReference>
<dbReference type="OrthoDB" id="4941654at2"/>
<dbReference type="EMBL" id="CP035493">
    <property type="protein sequence ID" value="QAY69984.1"/>
    <property type="molecule type" value="Genomic_DNA"/>
</dbReference>
<name>A0A4P6F385_9MICO</name>
<feature type="domain" description="NYN" evidence="1">
    <location>
        <begin position="5"/>
        <end position="162"/>
    </location>
</feature>
<keyword evidence="3" id="KW-1185">Reference proteome</keyword>
<evidence type="ECO:0000313" key="3">
    <source>
        <dbReference type="Proteomes" id="UP000292118"/>
    </source>
</evidence>
<sequence length="200" mass="22330">MSEPRVHLFMDYQNVHLSVGEAFAPPGTPAHTTLIHPGRFGDALMAARAAKGRTGTLERIHVYRGQPSSTHEPDPAAWNKAQSAEWSRDPRVAMFNRPLRYPRDWPNNRAREKGVDVKLAIDFVRAGIEKSADVLILASRDTDLMPAIETVMDIGGSTVEICTWVGCSRLRLGRDYSAHHLWCTYLDGASYVASKDPKKY</sequence>